<feature type="domain" description="Rhodopsin" evidence="7">
    <location>
        <begin position="13"/>
        <end position="117"/>
    </location>
</feature>
<evidence type="ECO:0000256" key="6">
    <source>
        <dbReference type="SAM" id="Phobius"/>
    </source>
</evidence>
<dbReference type="PANTHER" id="PTHR33048">
    <property type="entry name" value="PTH11-LIKE INTEGRAL MEMBRANE PROTEIN (AFU_ORTHOLOGUE AFUA_5G11245)"/>
    <property type="match status" value="1"/>
</dbReference>
<evidence type="ECO:0000259" key="7">
    <source>
        <dbReference type="Pfam" id="PF20684"/>
    </source>
</evidence>
<evidence type="ECO:0000313" key="8">
    <source>
        <dbReference type="EMBL" id="CEL11437.1"/>
    </source>
</evidence>
<evidence type="ECO:0000256" key="3">
    <source>
        <dbReference type="ARBA" id="ARBA00022989"/>
    </source>
</evidence>
<evidence type="ECO:0000256" key="2">
    <source>
        <dbReference type="ARBA" id="ARBA00022692"/>
    </source>
</evidence>
<evidence type="ECO:0000256" key="4">
    <source>
        <dbReference type="ARBA" id="ARBA00023136"/>
    </source>
</evidence>
<dbReference type="PANTHER" id="PTHR33048:SF123">
    <property type="entry name" value="INTEGRAL MEMBRANE PROTEIN"/>
    <property type="match status" value="1"/>
</dbReference>
<feature type="transmembrane region" description="Helical" evidence="6">
    <location>
        <begin position="24"/>
        <end position="45"/>
    </location>
</feature>
<evidence type="ECO:0000313" key="9">
    <source>
        <dbReference type="Proteomes" id="UP000054771"/>
    </source>
</evidence>
<name>A0A0U5GJJ6_ASPCI</name>
<feature type="transmembrane region" description="Helical" evidence="6">
    <location>
        <begin position="57"/>
        <end position="81"/>
    </location>
</feature>
<dbReference type="GO" id="GO:0016020">
    <property type="term" value="C:membrane"/>
    <property type="evidence" value="ECO:0007669"/>
    <property type="project" value="UniProtKB-SubCell"/>
</dbReference>
<dbReference type="EMBL" id="CDMC01000026">
    <property type="protein sequence ID" value="CEL11437.1"/>
    <property type="molecule type" value="Genomic_DNA"/>
</dbReference>
<evidence type="ECO:0000256" key="5">
    <source>
        <dbReference type="ARBA" id="ARBA00038359"/>
    </source>
</evidence>
<comment type="subcellular location">
    <subcellularLocation>
        <location evidence="1">Membrane</location>
        <topology evidence="1">Multi-pass membrane protein</topology>
    </subcellularLocation>
</comment>
<dbReference type="Pfam" id="PF20684">
    <property type="entry name" value="Fung_rhodopsin"/>
    <property type="match status" value="1"/>
</dbReference>
<protein>
    <recommendedName>
        <fullName evidence="7">Rhodopsin domain-containing protein</fullName>
    </recommendedName>
</protein>
<organism evidence="8 9">
    <name type="scientific">Aspergillus calidoustus</name>
    <dbReference type="NCBI Taxonomy" id="454130"/>
    <lineage>
        <taxon>Eukaryota</taxon>
        <taxon>Fungi</taxon>
        <taxon>Dikarya</taxon>
        <taxon>Ascomycota</taxon>
        <taxon>Pezizomycotina</taxon>
        <taxon>Eurotiomycetes</taxon>
        <taxon>Eurotiomycetidae</taxon>
        <taxon>Eurotiales</taxon>
        <taxon>Aspergillaceae</taxon>
        <taxon>Aspergillus</taxon>
        <taxon>Aspergillus subgen. Nidulantes</taxon>
    </lineage>
</organism>
<evidence type="ECO:0000256" key="1">
    <source>
        <dbReference type="ARBA" id="ARBA00004141"/>
    </source>
</evidence>
<dbReference type="AlphaFoldDB" id="A0A0U5GJJ6"/>
<reference evidence="9" key="1">
    <citation type="journal article" date="2016" name="Genome Announc.">
        <title>Draft genome sequences of fungus Aspergillus calidoustus.</title>
        <authorList>
            <person name="Horn F."/>
            <person name="Linde J."/>
            <person name="Mattern D.J."/>
            <person name="Walther G."/>
            <person name="Guthke R."/>
            <person name="Scherlach K."/>
            <person name="Martin K."/>
            <person name="Brakhage A.A."/>
            <person name="Petzke L."/>
            <person name="Valiante V."/>
        </authorList>
    </citation>
    <scope>NUCLEOTIDE SEQUENCE [LARGE SCALE GENOMIC DNA]</scope>
    <source>
        <strain evidence="9">SF006504</strain>
    </source>
</reference>
<keyword evidence="3 6" id="KW-1133">Transmembrane helix</keyword>
<keyword evidence="4 6" id="KW-0472">Membrane</keyword>
<accession>A0A0U5GJJ6</accession>
<comment type="similarity">
    <text evidence="5">Belongs to the SAT4 family.</text>
</comment>
<dbReference type="InterPro" id="IPR049326">
    <property type="entry name" value="Rhodopsin_dom_fungi"/>
</dbReference>
<sequence length="224" mass="24643">MSQQTVARMGHAFPEGCKNLPATYFSTAAITIFTDLVVLLMPLPQLMKPSLHRRRKYALIAIFLTGTFASAASIARLNALYKYTLVPNLTVQILLWSQIKVNAAIISASAPSLRPLFLRIFRGSSYGCQRPSNSPYAGYGAYENGESNFRRTITGAAGTNHGAVELTSRDDDVYARRGPGVSRMTFKTRKGTVADDNSSQELILDQNANIMKTVVIKMTSESRR</sequence>
<dbReference type="Proteomes" id="UP000054771">
    <property type="component" value="Unassembled WGS sequence"/>
</dbReference>
<keyword evidence="9" id="KW-1185">Reference proteome</keyword>
<keyword evidence="2 6" id="KW-0812">Transmembrane</keyword>
<dbReference type="InterPro" id="IPR052337">
    <property type="entry name" value="SAT4-like"/>
</dbReference>
<dbReference type="STRING" id="454130.A0A0U5GJJ6"/>
<dbReference type="OrthoDB" id="5329176at2759"/>
<proteinExistence type="inferred from homology"/>
<gene>
    <name evidence="8" type="ORF">ASPCAL14539</name>
</gene>